<evidence type="ECO:0000256" key="4">
    <source>
        <dbReference type="ARBA" id="ARBA00022692"/>
    </source>
</evidence>
<evidence type="ECO:0000256" key="7">
    <source>
        <dbReference type="ARBA" id="ARBA00023136"/>
    </source>
</evidence>
<protein>
    <recommendedName>
        <fullName evidence="8">Transmembrane protein 47</fullName>
    </recommendedName>
    <alternativeName>
        <fullName evidence="9">Transmembrane 4 superfamily member 10</fullName>
    </alternativeName>
</protein>
<feature type="compositionally biased region" description="Basic residues" evidence="10">
    <location>
        <begin position="44"/>
        <end position="53"/>
    </location>
</feature>
<dbReference type="GO" id="GO:0005912">
    <property type="term" value="C:adherens junction"/>
    <property type="evidence" value="ECO:0007669"/>
    <property type="project" value="UniProtKB-SubCell"/>
</dbReference>
<feature type="transmembrane region" description="Helical" evidence="11">
    <location>
        <begin position="368"/>
        <end position="385"/>
    </location>
</feature>
<dbReference type="AlphaFoldDB" id="A0A452IY74"/>
<dbReference type="Proteomes" id="UP000291020">
    <property type="component" value="Unassembled WGS sequence"/>
</dbReference>
<feature type="compositionally biased region" description="Low complexity" evidence="10">
    <location>
        <begin position="54"/>
        <end position="78"/>
    </location>
</feature>
<evidence type="ECO:0000313" key="13">
    <source>
        <dbReference type="Proteomes" id="UP000291020"/>
    </source>
</evidence>
<evidence type="ECO:0000256" key="10">
    <source>
        <dbReference type="SAM" id="MobiDB-lite"/>
    </source>
</evidence>
<dbReference type="PANTHER" id="PTHR14399">
    <property type="entry name" value="P53-INDUCED PROTEIN RELATED"/>
    <property type="match status" value="1"/>
</dbReference>
<proteinExistence type="inferred from homology"/>
<evidence type="ECO:0000256" key="1">
    <source>
        <dbReference type="ARBA" id="ARBA00004141"/>
    </source>
</evidence>
<dbReference type="FunFam" id="1.20.140.150:FF:000010">
    <property type="entry name" value="transmembrane protein 47"/>
    <property type="match status" value="1"/>
</dbReference>
<organism evidence="12 13">
    <name type="scientific">Gopherus agassizii</name>
    <name type="common">Agassiz's desert tortoise</name>
    <dbReference type="NCBI Taxonomy" id="38772"/>
    <lineage>
        <taxon>Eukaryota</taxon>
        <taxon>Metazoa</taxon>
        <taxon>Chordata</taxon>
        <taxon>Craniata</taxon>
        <taxon>Vertebrata</taxon>
        <taxon>Euteleostomi</taxon>
        <taxon>Archelosauria</taxon>
        <taxon>Testudinata</taxon>
        <taxon>Testudines</taxon>
        <taxon>Cryptodira</taxon>
        <taxon>Durocryptodira</taxon>
        <taxon>Testudinoidea</taxon>
        <taxon>Testudinidae</taxon>
        <taxon>Gopherus</taxon>
    </lineage>
</organism>
<accession>A0A452IY74</accession>
<comment type="similarity">
    <text evidence="3">Belongs to the TMEM47 family.</text>
</comment>
<keyword evidence="5" id="KW-0965">Cell junction</keyword>
<evidence type="ECO:0000256" key="9">
    <source>
        <dbReference type="ARBA" id="ARBA00041506"/>
    </source>
</evidence>
<evidence type="ECO:0000256" key="6">
    <source>
        <dbReference type="ARBA" id="ARBA00022989"/>
    </source>
</evidence>
<evidence type="ECO:0000256" key="3">
    <source>
        <dbReference type="ARBA" id="ARBA00008691"/>
    </source>
</evidence>
<keyword evidence="4 11" id="KW-0812">Transmembrane</keyword>
<dbReference type="STRING" id="38772.ENSGAGP00000033007"/>
<keyword evidence="7 11" id="KW-0472">Membrane</keyword>
<dbReference type="PANTHER" id="PTHR14399:SF3">
    <property type="entry name" value="TRANSMEMBRANE PROTEIN 47"/>
    <property type="match status" value="1"/>
</dbReference>
<keyword evidence="13" id="KW-1185">Reference proteome</keyword>
<dbReference type="Gene3D" id="1.20.140.150">
    <property type="match status" value="1"/>
</dbReference>
<dbReference type="GO" id="GO:0016020">
    <property type="term" value="C:membrane"/>
    <property type="evidence" value="ECO:0007669"/>
    <property type="project" value="UniProtKB-SubCell"/>
</dbReference>
<feature type="transmembrane region" description="Helical" evidence="11">
    <location>
        <begin position="234"/>
        <end position="257"/>
    </location>
</feature>
<dbReference type="Ensembl" id="ENSGAGT00000037422.1">
    <property type="protein sequence ID" value="ENSGAGP00000033007.1"/>
    <property type="gene ID" value="ENSGAGG00000023578.1"/>
</dbReference>
<sequence length="394" mass="41615">GLAGTAEKKGRRGRRGRRVGARGEQRGCPGRRSGEELKVPQNFTRRRQRRGSRRTWGWSRRGGAATALAGARQQAGTTLPPNWLGRSACVGGEGQAGDSPPFLSPLPGGSPGRDVRGSEGGPVQAPPLLQAGRGRSEAGRAGERGCERSESRGTGGSCCRTWCVVTGQGSSAAPRPAAGLWVGCSSPARLPALPPALAGPAGGSGGGGSVPAPMASAGSGMEEVRVSVLTPLKLVGLMCIFLSLCLDLGAVLSPAWVTADHQYYLSLWESCRKPGNLDSWLCESTLHSDWQIATLALLLGGATIILIAFLIGLISICVGSRRRFYRPLAVMLFAAVVLQACSLVLYPVKFIETVNLKIYHEFNWGYGLAWGATIFSFGGALLYCLNPKIYEDYY</sequence>
<feature type="region of interest" description="Disordered" evidence="10">
    <location>
        <begin position="1"/>
        <end position="156"/>
    </location>
</feature>
<feature type="transmembrane region" description="Helical" evidence="11">
    <location>
        <begin position="290"/>
        <end position="316"/>
    </location>
</feature>
<feature type="compositionally biased region" description="Basic and acidic residues" evidence="10">
    <location>
        <begin position="134"/>
        <end position="151"/>
    </location>
</feature>
<keyword evidence="6 11" id="KW-1133">Transmembrane helix</keyword>
<reference evidence="12" key="3">
    <citation type="submission" date="2025-09" db="UniProtKB">
        <authorList>
            <consortium name="Ensembl"/>
        </authorList>
    </citation>
    <scope>IDENTIFICATION</scope>
</reference>
<evidence type="ECO:0000256" key="5">
    <source>
        <dbReference type="ARBA" id="ARBA00022949"/>
    </source>
</evidence>
<evidence type="ECO:0000313" key="12">
    <source>
        <dbReference type="Ensembl" id="ENSGAGP00000033007.1"/>
    </source>
</evidence>
<evidence type="ECO:0000256" key="2">
    <source>
        <dbReference type="ARBA" id="ARBA00004536"/>
    </source>
</evidence>
<reference evidence="13" key="1">
    <citation type="journal article" date="2017" name="PLoS ONE">
        <title>The Agassiz's desert tortoise genome provides a resource for the conservation of a threatened species.</title>
        <authorList>
            <person name="Tollis M."/>
            <person name="DeNardo D.F."/>
            <person name="Cornelius J.A."/>
            <person name="Dolby G.A."/>
            <person name="Edwards T."/>
            <person name="Henen B.T."/>
            <person name="Karl A.E."/>
            <person name="Murphy R.W."/>
            <person name="Kusumi K."/>
        </authorList>
    </citation>
    <scope>NUCLEOTIDE SEQUENCE [LARGE SCALE GENOMIC DNA]</scope>
</reference>
<feature type="compositionally biased region" description="Basic residues" evidence="10">
    <location>
        <begin position="9"/>
        <end position="20"/>
    </location>
</feature>
<evidence type="ECO:0000256" key="8">
    <source>
        <dbReference type="ARBA" id="ARBA00039383"/>
    </source>
</evidence>
<reference evidence="12" key="2">
    <citation type="submission" date="2025-08" db="UniProtKB">
        <authorList>
            <consortium name="Ensembl"/>
        </authorList>
    </citation>
    <scope>IDENTIFICATION</scope>
</reference>
<name>A0A452IY74_9SAUR</name>
<feature type="transmembrane region" description="Helical" evidence="11">
    <location>
        <begin position="328"/>
        <end position="348"/>
    </location>
</feature>
<dbReference type="GO" id="GO:0098609">
    <property type="term" value="P:cell-cell adhesion"/>
    <property type="evidence" value="ECO:0007669"/>
    <property type="project" value="TreeGrafter"/>
</dbReference>
<dbReference type="InterPro" id="IPR015664">
    <property type="entry name" value="P53_induced"/>
</dbReference>
<comment type="subcellular location">
    <subcellularLocation>
        <location evidence="2">Cell junction</location>
        <location evidence="2">Adherens junction</location>
    </subcellularLocation>
    <subcellularLocation>
        <location evidence="1">Membrane</location>
        <topology evidence="1">Multi-pass membrane protein</topology>
    </subcellularLocation>
</comment>
<evidence type="ECO:0000256" key="11">
    <source>
        <dbReference type="SAM" id="Phobius"/>
    </source>
</evidence>